<evidence type="ECO:0000313" key="12">
    <source>
        <dbReference type="EMBL" id="KAK9811159.1"/>
    </source>
</evidence>
<evidence type="ECO:0000313" key="13">
    <source>
        <dbReference type="Proteomes" id="UP001465755"/>
    </source>
</evidence>
<dbReference type="CDD" id="cd00839">
    <property type="entry name" value="MPP_PAPs"/>
    <property type="match status" value="1"/>
</dbReference>
<dbReference type="GO" id="GO:0003993">
    <property type="term" value="F:acid phosphatase activity"/>
    <property type="evidence" value="ECO:0007669"/>
    <property type="project" value="UniProtKB-EC"/>
</dbReference>
<evidence type="ECO:0000256" key="4">
    <source>
        <dbReference type="ARBA" id="ARBA00022525"/>
    </source>
</evidence>
<comment type="subunit">
    <text evidence="3">Homodimer.</text>
</comment>
<dbReference type="GO" id="GO:0046872">
    <property type="term" value="F:metal ion binding"/>
    <property type="evidence" value="ECO:0007669"/>
    <property type="project" value="InterPro"/>
</dbReference>
<comment type="similarity">
    <text evidence="2 7">Belongs to the metallophosphoesterase superfamily. Purple acid phosphatase family.</text>
</comment>
<dbReference type="EMBL" id="JALJOQ010000011">
    <property type="protein sequence ID" value="KAK9811159.1"/>
    <property type="molecule type" value="Genomic_DNA"/>
</dbReference>
<evidence type="ECO:0000259" key="11">
    <source>
        <dbReference type="Pfam" id="PF16656"/>
    </source>
</evidence>
<feature type="compositionally biased region" description="Basic and acidic residues" evidence="8">
    <location>
        <begin position="234"/>
        <end position="254"/>
    </location>
</feature>
<evidence type="ECO:0000259" key="10">
    <source>
        <dbReference type="Pfam" id="PF14008"/>
    </source>
</evidence>
<reference evidence="12 13" key="1">
    <citation type="journal article" date="2024" name="Nat. Commun.">
        <title>Phylogenomics reveals the evolutionary origins of lichenization in chlorophyte algae.</title>
        <authorList>
            <person name="Puginier C."/>
            <person name="Libourel C."/>
            <person name="Otte J."/>
            <person name="Skaloud P."/>
            <person name="Haon M."/>
            <person name="Grisel S."/>
            <person name="Petersen M."/>
            <person name="Berrin J.G."/>
            <person name="Delaux P.M."/>
            <person name="Dal Grande F."/>
            <person name="Keller J."/>
        </authorList>
    </citation>
    <scope>NUCLEOTIDE SEQUENCE [LARGE SCALE GENOMIC DNA]</scope>
    <source>
        <strain evidence="12 13">SAG 2036</strain>
    </source>
</reference>
<feature type="region of interest" description="Disordered" evidence="8">
    <location>
        <begin position="234"/>
        <end position="260"/>
    </location>
</feature>
<evidence type="ECO:0000256" key="5">
    <source>
        <dbReference type="ARBA" id="ARBA00022729"/>
    </source>
</evidence>
<feature type="chain" id="PRO_5043090284" description="Purple acid phosphatase" evidence="7">
    <location>
        <begin position="28"/>
        <end position="519"/>
    </location>
</feature>
<gene>
    <name evidence="12" type="ORF">WJX73_007407</name>
</gene>
<dbReference type="Gene3D" id="2.60.40.380">
    <property type="entry name" value="Purple acid phosphatase-like, N-terminal"/>
    <property type="match status" value="1"/>
</dbReference>
<dbReference type="Gene3D" id="3.60.21.10">
    <property type="match status" value="1"/>
</dbReference>
<evidence type="ECO:0000256" key="7">
    <source>
        <dbReference type="RuleBase" id="RU361203"/>
    </source>
</evidence>
<dbReference type="InterPro" id="IPR029052">
    <property type="entry name" value="Metallo-depent_PP-like"/>
</dbReference>
<dbReference type="PANTHER" id="PTHR45778">
    <property type="entry name" value="PURPLE ACID PHOSPHATASE-RELATED"/>
    <property type="match status" value="1"/>
</dbReference>
<evidence type="ECO:0000256" key="3">
    <source>
        <dbReference type="ARBA" id="ARBA00011738"/>
    </source>
</evidence>
<dbReference type="InterPro" id="IPR025733">
    <property type="entry name" value="PAPs_C"/>
</dbReference>
<dbReference type="Pfam" id="PF14008">
    <property type="entry name" value="Metallophos_C"/>
    <property type="match status" value="1"/>
</dbReference>
<dbReference type="InterPro" id="IPR015914">
    <property type="entry name" value="PAPs_N"/>
</dbReference>
<dbReference type="Pfam" id="PF16656">
    <property type="entry name" value="Pur_ac_phosph_N"/>
    <property type="match status" value="1"/>
</dbReference>
<dbReference type="InterPro" id="IPR041792">
    <property type="entry name" value="MPP_PAP"/>
</dbReference>
<dbReference type="GO" id="GO:0005576">
    <property type="term" value="C:extracellular region"/>
    <property type="evidence" value="ECO:0007669"/>
    <property type="project" value="UniProtKB-SubCell"/>
</dbReference>
<dbReference type="SUPFAM" id="SSF56300">
    <property type="entry name" value="Metallo-dependent phosphatases"/>
    <property type="match status" value="1"/>
</dbReference>
<keyword evidence="7" id="KW-0378">Hydrolase</keyword>
<dbReference type="PANTHER" id="PTHR45778:SF7">
    <property type="entry name" value="PURPLE ACID PHOSPHATASE"/>
    <property type="match status" value="1"/>
</dbReference>
<dbReference type="SUPFAM" id="SSF49363">
    <property type="entry name" value="Purple acid phosphatase, N-terminal domain"/>
    <property type="match status" value="1"/>
</dbReference>
<keyword evidence="5 7" id="KW-0732">Signal</keyword>
<keyword evidence="13" id="KW-1185">Reference proteome</keyword>
<dbReference type="AlphaFoldDB" id="A0AAW1PSP2"/>
<comment type="subcellular location">
    <subcellularLocation>
        <location evidence="1">Secreted</location>
    </subcellularLocation>
</comment>
<proteinExistence type="inferred from homology"/>
<dbReference type="InterPro" id="IPR008963">
    <property type="entry name" value="Purple_acid_Pase-like_N"/>
</dbReference>
<feature type="domain" description="Purple acid phosphatase N-terminal" evidence="11">
    <location>
        <begin position="35"/>
        <end position="137"/>
    </location>
</feature>
<feature type="signal peptide" evidence="7">
    <location>
        <begin position="1"/>
        <end position="27"/>
    </location>
</feature>
<keyword evidence="4" id="KW-0964">Secreted</keyword>
<comment type="catalytic activity">
    <reaction evidence="7">
        <text>a phosphate monoester + H2O = an alcohol + phosphate</text>
        <dbReference type="Rhea" id="RHEA:15017"/>
        <dbReference type="ChEBI" id="CHEBI:15377"/>
        <dbReference type="ChEBI" id="CHEBI:30879"/>
        <dbReference type="ChEBI" id="CHEBI:43474"/>
        <dbReference type="ChEBI" id="CHEBI:67140"/>
        <dbReference type="EC" id="3.1.3.2"/>
    </reaction>
</comment>
<evidence type="ECO:0000259" key="9">
    <source>
        <dbReference type="Pfam" id="PF00149"/>
    </source>
</evidence>
<evidence type="ECO:0000256" key="2">
    <source>
        <dbReference type="ARBA" id="ARBA00008723"/>
    </source>
</evidence>
<feature type="domain" description="Calcineurin-like phosphoesterase" evidence="9">
    <location>
        <begin position="148"/>
        <end position="390"/>
    </location>
</feature>
<accession>A0AAW1PSP2</accession>
<name>A0AAW1PSP2_9CHLO</name>
<feature type="domain" description="Purple acid phosphatase C-terminal" evidence="10">
    <location>
        <begin position="408"/>
        <end position="467"/>
    </location>
</feature>
<protein>
    <recommendedName>
        <fullName evidence="7">Purple acid phosphatase</fullName>
        <ecNumber evidence="7">3.1.3.2</ecNumber>
    </recommendedName>
</protein>
<evidence type="ECO:0000256" key="8">
    <source>
        <dbReference type="SAM" id="MobiDB-lite"/>
    </source>
</evidence>
<sequence>MKSALYISLSVAWLLLTWRSATIAAQAEDNRSCRPLQIHLALTGDPTEMRVMWKTKKKGCRSALQYSKHLELLMAGNGILARSDAEETYGPEDMCGSPASGFDFSHLHLHSTVLTDLDPGQVHHYRIGEDGDTHHFTAAQAPDPRGGMTFLVFGDMGESEHHRAKSPGAHYTATQLKSEVLDHNADMLLHIGDISYANGDPKIWDTFMDQIEPYAAAAPYMIGIGNHEYDYRTGKEHHHEGAGSDPSGEDKPYDPDWGNYGNDSGGECGVTVSKRFKMPGYHSGAANHHEHEANSPFWYSFEYGSVHFTIISTEHDLSHGSEQNKWLRQDLESVDRCTTPWLIVGMHRPMYVVFPHKSNRVVGRHMRGFLEELFDANEVDMVLSGHVHAYARTCNVYDERCVDSGSGGMTHVTLGCGGRKLSDVEHEQPEWLDSAAREWGYGRVQVVDGQEMLFEFVESETGEVFDSVRLENSRSRSRTCLDGELRDWLLQEAWMHDLHGAPAMHLHSIWDLAPSNLYH</sequence>
<dbReference type="Proteomes" id="UP001465755">
    <property type="component" value="Unassembled WGS sequence"/>
</dbReference>
<dbReference type="EC" id="3.1.3.2" evidence="7"/>
<dbReference type="InterPro" id="IPR004843">
    <property type="entry name" value="Calcineurin-like_PHP"/>
</dbReference>
<evidence type="ECO:0000256" key="1">
    <source>
        <dbReference type="ARBA" id="ARBA00004613"/>
    </source>
</evidence>
<comment type="caution">
    <text evidence="12">The sequence shown here is derived from an EMBL/GenBank/DDBJ whole genome shotgun (WGS) entry which is preliminary data.</text>
</comment>
<organism evidence="12 13">
    <name type="scientific">Symbiochloris irregularis</name>
    <dbReference type="NCBI Taxonomy" id="706552"/>
    <lineage>
        <taxon>Eukaryota</taxon>
        <taxon>Viridiplantae</taxon>
        <taxon>Chlorophyta</taxon>
        <taxon>core chlorophytes</taxon>
        <taxon>Trebouxiophyceae</taxon>
        <taxon>Trebouxiales</taxon>
        <taxon>Trebouxiaceae</taxon>
        <taxon>Symbiochloris</taxon>
    </lineage>
</organism>
<dbReference type="Pfam" id="PF00149">
    <property type="entry name" value="Metallophos"/>
    <property type="match status" value="1"/>
</dbReference>
<evidence type="ECO:0000256" key="6">
    <source>
        <dbReference type="ARBA" id="ARBA00023180"/>
    </source>
</evidence>
<keyword evidence="6" id="KW-0325">Glycoprotein</keyword>